<dbReference type="PANTHER" id="PTHR42879:SF6">
    <property type="entry name" value="NADPH-DEPENDENT REDUCTASE BACG"/>
    <property type="match status" value="1"/>
</dbReference>
<dbReference type="InterPro" id="IPR002347">
    <property type="entry name" value="SDR_fam"/>
</dbReference>
<accession>A0A6J6U112</accession>
<dbReference type="EMBL" id="CAEZWB010000018">
    <property type="protein sequence ID" value="CAB4641693.1"/>
    <property type="molecule type" value="Genomic_DNA"/>
</dbReference>
<proteinExistence type="inferred from homology"/>
<dbReference type="PRINTS" id="PR00081">
    <property type="entry name" value="GDHRDH"/>
</dbReference>
<evidence type="ECO:0000313" key="2">
    <source>
        <dbReference type="EMBL" id="CAB4641693.1"/>
    </source>
</evidence>
<dbReference type="SUPFAM" id="SSF51735">
    <property type="entry name" value="NAD(P)-binding Rossmann-fold domains"/>
    <property type="match status" value="1"/>
</dbReference>
<comment type="similarity">
    <text evidence="1">Belongs to the short-chain dehydrogenases/reductases (SDR) family.</text>
</comment>
<dbReference type="AlphaFoldDB" id="A0A6J6U112"/>
<evidence type="ECO:0000256" key="1">
    <source>
        <dbReference type="ARBA" id="ARBA00006484"/>
    </source>
</evidence>
<dbReference type="EMBL" id="CAEZZM010000004">
    <property type="protein sequence ID" value="CAB4753402.1"/>
    <property type="molecule type" value="Genomic_DNA"/>
</dbReference>
<dbReference type="PANTHER" id="PTHR42879">
    <property type="entry name" value="3-OXOACYL-(ACYL-CARRIER-PROTEIN) REDUCTASE"/>
    <property type="match status" value="1"/>
</dbReference>
<organism evidence="3">
    <name type="scientific">freshwater metagenome</name>
    <dbReference type="NCBI Taxonomy" id="449393"/>
    <lineage>
        <taxon>unclassified sequences</taxon>
        <taxon>metagenomes</taxon>
        <taxon>ecological metagenomes</taxon>
    </lineage>
</organism>
<sequence>MDLGLKDAKALVFGSSSGLGKEVARVLVEEGAKVALTSRDGQRCEDARREVGGHACIIGDLTTPGSAAAMVESAAEQLGGLDVVIVNTGGGKPGGILDTSGFDDAAFNSMLRPALEIARSASEHLRSGTQSRLIFLTARSVVEATPDLALSSVFRSGVTAAARSLALELAPFVNVNVVVTGQFETPALSRFEEALAASSGMSLDEVRAHHVEAIPLKRVGTAREFANVVAFLCSRASSFVTGSVVRVDGGSVKGF</sequence>
<gene>
    <name evidence="2" type="ORF">UFOPK2166_00258</name>
    <name evidence="3" type="ORF">UFOPK2872_00088</name>
</gene>
<evidence type="ECO:0000313" key="3">
    <source>
        <dbReference type="EMBL" id="CAB4753402.1"/>
    </source>
</evidence>
<dbReference type="InterPro" id="IPR050259">
    <property type="entry name" value="SDR"/>
</dbReference>
<dbReference type="Pfam" id="PF13561">
    <property type="entry name" value="adh_short_C2"/>
    <property type="match status" value="1"/>
</dbReference>
<dbReference type="Gene3D" id="3.40.50.720">
    <property type="entry name" value="NAD(P)-binding Rossmann-like Domain"/>
    <property type="match status" value="1"/>
</dbReference>
<protein>
    <submittedName>
        <fullName evidence="3">Unannotated protein</fullName>
    </submittedName>
</protein>
<dbReference type="InterPro" id="IPR036291">
    <property type="entry name" value="NAD(P)-bd_dom_sf"/>
</dbReference>
<name>A0A6J6U112_9ZZZZ</name>
<reference evidence="3" key="1">
    <citation type="submission" date="2020-05" db="EMBL/GenBank/DDBJ databases">
        <authorList>
            <person name="Chiriac C."/>
            <person name="Salcher M."/>
            <person name="Ghai R."/>
            <person name="Kavagutti S V."/>
        </authorList>
    </citation>
    <scope>NUCLEOTIDE SEQUENCE</scope>
</reference>